<evidence type="ECO:0000259" key="1">
    <source>
        <dbReference type="Pfam" id="PF01814"/>
    </source>
</evidence>
<dbReference type="PANTHER" id="PTHR39966">
    <property type="entry name" value="BLL2471 PROTEIN-RELATED"/>
    <property type="match status" value="1"/>
</dbReference>
<name>A0A7Z7AVY2_9EURY</name>
<dbReference type="EMBL" id="FNCA01000003">
    <property type="protein sequence ID" value="SDF69560.1"/>
    <property type="molecule type" value="Genomic_DNA"/>
</dbReference>
<proteinExistence type="predicted"/>
<accession>A0A7Z7AVY2</accession>
<dbReference type="Pfam" id="PF01814">
    <property type="entry name" value="Hemerythrin"/>
    <property type="match status" value="1"/>
</dbReference>
<gene>
    <name evidence="2" type="ORF">SAMN04488589_1148</name>
</gene>
<reference evidence="2 3" key="1">
    <citation type="submission" date="2016-10" db="EMBL/GenBank/DDBJ databases">
        <authorList>
            <person name="Varghese N."/>
            <person name="Submissions S."/>
        </authorList>
    </citation>
    <scope>NUCLEOTIDE SEQUENCE [LARGE SCALE GENOMIC DNA]</scope>
    <source>
        <strain evidence="2 3">PL 12/M</strain>
    </source>
</reference>
<dbReference type="CDD" id="cd12108">
    <property type="entry name" value="Hr-like"/>
    <property type="match status" value="1"/>
</dbReference>
<dbReference type="AlphaFoldDB" id="A0A7Z7AVY2"/>
<feature type="domain" description="Hemerythrin-like" evidence="1">
    <location>
        <begin position="3"/>
        <end position="139"/>
    </location>
</feature>
<comment type="caution">
    <text evidence="2">The sequence shown here is derived from an EMBL/GenBank/DDBJ whole genome shotgun (WGS) entry which is preliminary data.</text>
</comment>
<dbReference type="GO" id="GO:0005886">
    <property type="term" value="C:plasma membrane"/>
    <property type="evidence" value="ECO:0007669"/>
    <property type="project" value="TreeGrafter"/>
</dbReference>
<dbReference type="Gene3D" id="1.20.120.520">
    <property type="entry name" value="nmb1532 protein domain like"/>
    <property type="match status" value="1"/>
</dbReference>
<evidence type="ECO:0000313" key="3">
    <source>
        <dbReference type="Proteomes" id="UP000199259"/>
    </source>
</evidence>
<evidence type="ECO:0000313" key="2">
    <source>
        <dbReference type="EMBL" id="SDF69560.1"/>
    </source>
</evidence>
<dbReference type="InterPro" id="IPR012312">
    <property type="entry name" value="Hemerythrin-like"/>
</dbReference>
<keyword evidence="3" id="KW-1185">Reference proteome</keyword>
<dbReference type="PANTHER" id="PTHR39966:SF1">
    <property type="entry name" value="HEMERYTHRIN-LIKE DOMAIN-CONTAINING PROTEIN"/>
    <property type="match status" value="1"/>
</dbReference>
<dbReference type="Proteomes" id="UP000199259">
    <property type="component" value="Unassembled WGS sequence"/>
</dbReference>
<protein>
    <submittedName>
        <fullName evidence="2">Hemerythrin-like domain-containing protein</fullName>
    </submittedName>
</protein>
<dbReference type="RefSeq" id="WP_091709492.1">
    <property type="nucleotide sequence ID" value="NZ_FNCA01000003.1"/>
</dbReference>
<sequence length="183" mass="21142">MMGIEDLRHEHDEISLMLDVLGRICERLDSGENVDPVHIKQLNDFMVVFVDGCHHGKEEEFLFPKLESINGEESKKLIEVLIAEHKVGREYASAIGEALSHHENIGSGDRSKIIKYGENYIKLLAQHFDKENKVLFTMAEKKLSAKENQELFEEFEVLVKEKVGMDKYKQLDEMLHQLADIYL</sequence>
<organism evidence="2 3">
    <name type="scientific">Methanolobus vulcani</name>
    <dbReference type="NCBI Taxonomy" id="38026"/>
    <lineage>
        <taxon>Archaea</taxon>
        <taxon>Methanobacteriati</taxon>
        <taxon>Methanobacteriota</taxon>
        <taxon>Stenosarchaea group</taxon>
        <taxon>Methanomicrobia</taxon>
        <taxon>Methanosarcinales</taxon>
        <taxon>Methanosarcinaceae</taxon>
        <taxon>Methanolobus</taxon>
    </lineage>
</organism>
<dbReference type="OrthoDB" id="131831at2157"/>